<evidence type="ECO:0000256" key="6">
    <source>
        <dbReference type="ARBA" id="ARBA00022840"/>
    </source>
</evidence>
<dbReference type="EC" id="2.7.11.24" evidence="11"/>
<feature type="compositionally biased region" description="Basic and acidic residues" evidence="12">
    <location>
        <begin position="445"/>
        <end position="459"/>
    </location>
</feature>
<comment type="similarity">
    <text evidence="11">Belongs to the protein kinase superfamily. Ser/Thr protein kinase family. MAP kinase subfamily.</text>
</comment>
<accession>A0A8C4QWP8</accession>
<comment type="cofactor">
    <cofactor evidence="1 11">
        <name>Mg(2+)</name>
        <dbReference type="ChEBI" id="CHEBI:18420"/>
    </cofactor>
</comment>
<evidence type="ECO:0000256" key="7">
    <source>
        <dbReference type="ARBA" id="ARBA00047592"/>
    </source>
</evidence>
<evidence type="ECO:0000256" key="4">
    <source>
        <dbReference type="ARBA" id="ARBA00022741"/>
    </source>
</evidence>
<dbReference type="Ensembl" id="ENSEBUT00000021540.1">
    <property type="protein sequence ID" value="ENSEBUP00000020964.1"/>
    <property type="gene ID" value="ENSEBUG00000012958.1"/>
</dbReference>
<dbReference type="OMA" id="FTANEYR"/>
<comment type="catalytic activity">
    <reaction evidence="8">
        <text>L-seryl-[protein] + ATP = O-phospho-L-seryl-[protein] + ADP + H(+)</text>
        <dbReference type="Rhea" id="RHEA:17989"/>
        <dbReference type="Rhea" id="RHEA-COMP:9863"/>
        <dbReference type="Rhea" id="RHEA-COMP:11604"/>
        <dbReference type="ChEBI" id="CHEBI:15378"/>
        <dbReference type="ChEBI" id="CHEBI:29999"/>
        <dbReference type="ChEBI" id="CHEBI:30616"/>
        <dbReference type="ChEBI" id="CHEBI:83421"/>
        <dbReference type="ChEBI" id="CHEBI:456216"/>
        <dbReference type="EC" id="2.7.11.24"/>
    </reaction>
</comment>
<keyword evidence="15" id="KW-1185">Reference proteome</keyword>
<feature type="compositionally biased region" description="Basic and acidic residues" evidence="12">
    <location>
        <begin position="427"/>
        <end position="438"/>
    </location>
</feature>
<evidence type="ECO:0000256" key="1">
    <source>
        <dbReference type="ARBA" id="ARBA00001946"/>
    </source>
</evidence>
<dbReference type="InterPro" id="IPR000719">
    <property type="entry name" value="Prot_kinase_dom"/>
</dbReference>
<comment type="activity regulation">
    <text evidence="11">Activated by threonine and tyrosine phosphorylation.</text>
</comment>
<keyword evidence="4 9" id="KW-0547">Nucleotide-binding</keyword>
<evidence type="ECO:0000259" key="13">
    <source>
        <dbReference type="PROSITE" id="PS50011"/>
    </source>
</evidence>
<dbReference type="SUPFAM" id="SSF56112">
    <property type="entry name" value="Protein kinase-like (PK-like)"/>
    <property type="match status" value="1"/>
</dbReference>
<proteinExistence type="inferred from homology"/>
<organism evidence="14 15">
    <name type="scientific">Eptatretus burgeri</name>
    <name type="common">Inshore hagfish</name>
    <dbReference type="NCBI Taxonomy" id="7764"/>
    <lineage>
        <taxon>Eukaryota</taxon>
        <taxon>Metazoa</taxon>
        <taxon>Chordata</taxon>
        <taxon>Craniata</taxon>
        <taxon>Vertebrata</taxon>
        <taxon>Cyclostomata</taxon>
        <taxon>Myxini</taxon>
        <taxon>Myxiniformes</taxon>
        <taxon>Myxinidae</taxon>
        <taxon>Eptatretinae</taxon>
        <taxon>Eptatretus</taxon>
    </lineage>
</organism>
<dbReference type="InterPro" id="IPR050117">
    <property type="entry name" value="MAPK"/>
</dbReference>
<evidence type="ECO:0000256" key="5">
    <source>
        <dbReference type="ARBA" id="ARBA00022777"/>
    </source>
</evidence>
<dbReference type="SMART" id="SM00220">
    <property type="entry name" value="S_TKc"/>
    <property type="match status" value="1"/>
</dbReference>
<dbReference type="CDD" id="cd07852">
    <property type="entry name" value="STKc_MAPK15-like"/>
    <property type="match status" value="1"/>
</dbReference>
<reference evidence="14" key="1">
    <citation type="submission" date="2025-08" db="UniProtKB">
        <authorList>
            <consortium name="Ensembl"/>
        </authorList>
    </citation>
    <scope>IDENTIFICATION</scope>
</reference>
<evidence type="ECO:0000313" key="14">
    <source>
        <dbReference type="Ensembl" id="ENSEBUP00000020964.1"/>
    </source>
</evidence>
<dbReference type="PROSITE" id="PS00108">
    <property type="entry name" value="PROTEIN_KINASE_ST"/>
    <property type="match status" value="1"/>
</dbReference>
<evidence type="ECO:0000256" key="10">
    <source>
        <dbReference type="RuleBase" id="RU000304"/>
    </source>
</evidence>
<evidence type="ECO:0000256" key="12">
    <source>
        <dbReference type="SAM" id="MobiDB-lite"/>
    </source>
</evidence>
<keyword evidence="3 11" id="KW-0808">Transferase</keyword>
<dbReference type="Gene3D" id="3.30.200.20">
    <property type="entry name" value="Phosphorylase Kinase, domain 1"/>
    <property type="match status" value="1"/>
</dbReference>
<keyword evidence="11" id="KW-0460">Magnesium</keyword>
<dbReference type="GO" id="GO:0005524">
    <property type="term" value="F:ATP binding"/>
    <property type="evidence" value="ECO:0007669"/>
    <property type="project" value="UniProtKB-UniRule"/>
</dbReference>
<dbReference type="Pfam" id="PF00069">
    <property type="entry name" value="Pkinase"/>
    <property type="match status" value="1"/>
</dbReference>
<dbReference type="FunFam" id="3.30.200.20:FF:000166">
    <property type="entry name" value="Mitogen-activated protein kinase"/>
    <property type="match status" value="1"/>
</dbReference>
<feature type="region of interest" description="Disordered" evidence="12">
    <location>
        <begin position="411"/>
        <end position="459"/>
    </location>
</feature>
<evidence type="ECO:0000256" key="9">
    <source>
        <dbReference type="PROSITE-ProRule" id="PRU10141"/>
    </source>
</evidence>
<feature type="domain" description="Protein kinase" evidence="13">
    <location>
        <begin position="19"/>
        <end position="304"/>
    </location>
</feature>
<dbReference type="Proteomes" id="UP000694388">
    <property type="component" value="Unplaced"/>
</dbReference>
<dbReference type="PROSITE" id="PS00107">
    <property type="entry name" value="PROTEIN_KINASE_ATP"/>
    <property type="match status" value="1"/>
</dbReference>
<protein>
    <recommendedName>
        <fullName evidence="11">Mitogen-activated protein kinase</fullName>
        <ecNumber evidence="11">2.7.11.24</ecNumber>
    </recommendedName>
</protein>
<reference evidence="14" key="2">
    <citation type="submission" date="2025-09" db="UniProtKB">
        <authorList>
            <consortium name="Ensembl"/>
        </authorList>
    </citation>
    <scope>IDENTIFICATION</scope>
</reference>
<dbReference type="InterPro" id="IPR017441">
    <property type="entry name" value="Protein_kinase_ATP_BS"/>
</dbReference>
<dbReference type="InterPro" id="IPR008271">
    <property type="entry name" value="Ser/Thr_kinase_AS"/>
</dbReference>
<evidence type="ECO:0000256" key="2">
    <source>
        <dbReference type="ARBA" id="ARBA00022527"/>
    </source>
</evidence>
<evidence type="ECO:0000256" key="8">
    <source>
        <dbReference type="ARBA" id="ARBA00048312"/>
    </source>
</evidence>
<dbReference type="AlphaFoldDB" id="A0A8C4QWP8"/>
<feature type="binding site" evidence="9">
    <location>
        <position position="49"/>
    </location>
    <ligand>
        <name>ATP</name>
        <dbReference type="ChEBI" id="CHEBI:30616"/>
    </ligand>
</feature>
<dbReference type="InterPro" id="IPR011009">
    <property type="entry name" value="Kinase-like_dom_sf"/>
</dbReference>
<dbReference type="InterPro" id="IPR003527">
    <property type="entry name" value="MAP_kinase_CS"/>
</dbReference>
<dbReference type="PANTHER" id="PTHR24055">
    <property type="entry name" value="MITOGEN-ACTIVATED PROTEIN KINASE"/>
    <property type="match status" value="1"/>
</dbReference>
<dbReference type="FunFam" id="1.10.510.10:FF:000238">
    <property type="entry name" value="Mitogen-activated protein kinase"/>
    <property type="match status" value="1"/>
</dbReference>
<dbReference type="GeneTree" id="ENSGT00940000159758"/>
<dbReference type="GO" id="GO:0004707">
    <property type="term" value="F:MAP kinase activity"/>
    <property type="evidence" value="ECO:0007669"/>
    <property type="project" value="UniProtKB-EC"/>
</dbReference>
<dbReference type="Gene3D" id="1.10.510.10">
    <property type="entry name" value="Transferase(Phosphotransferase) domain 1"/>
    <property type="match status" value="1"/>
</dbReference>
<dbReference type="PROSITE" id="PS01351">
    <property type="entry name" value="MAPK"/>
    <property type="match status" value="1"/>
</dbReference>
<evidence type="ECO:0000256" key="3">
    <source>
        <dbReference type="ARBA" id="ARBA00022679"/>
    </source>
</evidence>
<evidence type="ECO:0000313" key="15">
    <source>
        <dbReference type="Proteomes" id="UP000694388"/>
    </source>
</evidence>
<evidence type="ECO:0000256" key="11">
    <source>
        <dbReference type="RuleBase" id="RU361165"/>
    </source>
</evidence>
<dbReference type="PROSITE" id="PS50011">
    <property type="entry name" value="PROTEIN_KINASE_DOM"/>
    <property type="match status" value="1"/>
</dbReference>
<keyword evidence="5 11" id="KW-0418">Kinase</keyword>
<comment type="catalytic activity">
    <reaction evidence="7 11">
        <text>L-threonyl-[protein] + ATP = O-phospho-L-threonyl-[protein] + ADP + H(+)</text>
        <dbReference type="Rhea" id="RHEA:46608"/>
        <dbReference type="Rhea" id="RHEA-COMP:11060"/>
        <dbReference type="Rhea" id="RHEA-COMP:11605"/>
        <dbReference type="ChEBI" id="CHEBI:15378"/>
        <dbReference type="ChEBI" id="CHEBI:30013"/>
        <dbReference type="ChEBI" id="CHEBI:30616"/>
        <dbReference type="ChEBI" id="CHEBI:61977"/>
        <dbReference type="ChEBI" id="CHEBI:456216"/>
        <dbReference type="EC" id="2.7.11.24"/>
    </reaction>
</comment>
<sequence>MAAEEDYSTQIEPKILEKYKIMKCLGKGSYGIVWKGKHKLTGEIMAIKKNFDAFRNKTDAQRTYREITILRELQNHPNIVKLHNVIQAKENKDIYLIFDCMDTDLHAVIKKGNILLDVHKRYILYQILKATKYIHSGNVIHRDLKPSNILLDSQCSVKLCDFGLARSLGKIEDEHCDLTQYVVTRWYRAPEIFLGYQYTKCVDMWSVGCILGEMLLGKALFPGTSCIHQMELILRIIGEPSKQNMDEIDNVYRRVLIVKPRDRSSLEELLPDAPPDALDLMGKLLVFNPEQRLTAEEALCHPYISGFHEVNEPVLDHNVVLPVNDDTQLSVHEYRKLLDELTRQLRQRSIREHLMTGCNSASKILQQESSPLPCNMDLNQRLITRISNPITHAITYIGAGASLKEKDSLLGKHHDKEPFGAASSSKVADRKAGHHEEGNQAPVANDEHPKQPIKESLKK</sequence>
<keyword evidence="6 9" id="KW-0067">ATP-binding</keyword>
<keyword evidence="2 10" id="KW-0723">Serine/threonine-protein kinase</keyword>
<name>A0A8C4QWP8_EPTBU</name>